<sequence length="482" mass="51683">MLDLRPVGYVIGLLVLALGVTMLLPLALEIHDARGAWPPFLEGAIFTMMCGGMMALACANGVHDKLSLQQTFMITTGVWVALPFFGAIPFALGATEARAVDAFFEAMSGLTTTGATVFSGLDDLPRGLLLWRGIMQWLGGVGIIVFAMVFLPELRVGGMQIFRAEGFETMGKILPRATEIARQISVIYVAITAACFFSYLAVGMGWFDALVHAFTTVATGGFSNYDASFAAFSGGAEYIATAFMILSALPFVRYVQILNGSAEPLLQDTQVRSFLLLIAALVVITAAILSTLSAHPWEQAFREALFNITSITSGTGYASVDYMQWGTFLIAMFFFIGLIGGCAGSTTCSIKIFRYQLLFGAVRTELKRIHSPHGVFANKYEGRTVTPDIMNSVMSFFVFFIVTLGIFSVALGITGLDFVTSVSGASAALANIGPGLGEIIGPAGNYAALNDAAKWLLALAMLIGRLELMAVFVLFTAQFWRG</sequence>
<evidence type="ECO:0000313" key="14">
    <source>
        <dbReference type="Proteomes" id="UP000199302"/>
    </source>
</evidence>
<dbReference type="AlphaFoldDB" id="A0A1I6DYQ0"/>
<gene>
    <name evidence="13" type="ORF">SAMN04515673_10681</name>
</gene>
<evidence type="ECO:0000256" key="2">
    <source>
        <dbReference type="ARBA" id="ARBA00022448"/>
    </source>
</evidence>
<dbReference type="STRING" id="871652.SAMN04515673_10681"/>
<feature type="transmembrane region" description="Helical" evidence="12">
    <location>
        <begin position="186"/>
        <end position="207"/>
    </location>
</feature>
<organism evidence="13 14">
    <name type="scientific">Poseidonocella sedimentorum</name>
    <dbReference type="NCBI Taxonomy" id="871652"/>
    <lineage>
        <taxon>Bacteria</taxon>
        <taxon>Pseudomonadati</taxon>
        <taxon>Pseudomonadota</taxon>
        <taxon>Alphaproteobacteria</taxon>
        <taxon>Rhodobacterales</taxon>
        <taxon>Roseobacteraceae</taxon>
        <taxon>Poseidonocella</taxon>
    </lineage>
</organism>
<evidence type="ECO:0000313" key="13">
    <source>
        <dbReference type="EMBL" id="SFR10546.1"/>
    </source>
</evidence>
<evidence type="ECO:0000256" key="9">
    <source>
        <dbReference type="ARBA" id="ARBA00023136"/>
    </source>
</evidence>
<reference evidence="13 14" key="1">
    <citation type="submission" date="2016-10" db="EMBL/GenBank/DDBJ databases">
        <authorList>
            <person name="de Groot N.N."/>
        </authorList>
    </citation>
    <scope>NUCLEOTIDE SEQUENCE [LARGE SCALE GENOMIC DNA]</scope>
    <source>
        <strain evidence="14">KMM 9023,NRIC 0796,JCM 17311,KCTC 23692</strain>
    </source>
</reference>
<keyword evidence="11" id="KW-0479">Metal-binding</keyword>
<evidence type="ECO:0000256" key="7">
    <source>
        <dbReference type="ARBA" id="ARBA00022989"/>
    </source>
</evidence>
<evidence type="ECO:0000256" key="12">
    <source>
        <dbReference type="SAM" id="Phobius"/>
    </source>
</evidence>
<dbReference type="PANTHER" id="PTHR32024:SF3">
    <property type="entry name" value="TRK SYSTEM POTASSIUM UPTAKE PROTEIN"/>
    <property type="match status" value="1"/>
</dbReference>
<feature type="binding site" evidence="11">
    <location>
        <position position="431"/>
    </location>
    <ligand>
        <name>K(+)</name>
        <dbReference type="ChEBI" id="CHEBI:29103"/>
    </ligand>
</feature>
<evidence type="ECO:0000256" key="10">
    <source>
        <dbReference type="PIRNR" id="PIRNR006247"/>
    </source>
</evidence>
<feature type="transmembrane region" description="Helical" evidence="12">
    <location>
        <begin position="227"/>
        <end position="252"/>
    </location>
</feature>
<keyword evidence="6 10" id="KW-0630">Potassium</keyword>
<evidence type="ECO:0000256" key="4">
    <source>
        <dbReference type="ARBA" id="ARBA00022538"/>
    </source>
</evidence>
<feature type="transmembrane region" description="Helical" evidence="12">
    <location>
        <begin position="129"/>
        <end position="151"/>
    </location>
</feature>
<comment type="subcellular location">
    <subcellularLocation>
        <location evidence="10">Cell inner membrane</location>
        <topology evidence="10">Multi-pass membrane protein</topology>
    </subcellularLocation>
    <subcellularLocation>
        <location evidence="1">Cell membrane</location>
        <topology evidence="1">Multi-pass membrane protein</topology>
    </subcellularLocation>
</comment>
<keyword evidence="4 10" id="KW-0633">Potassium transport</keyword>
<protein>
    <recommendedName>
        <fullName evidence="10">Trk system potassium uptake protein</fullName>
    </recommendedName>
</protein>
<feature type="binding site" evidence="11">
    <location>
        <position position="112"/>
    </location>
    <ligand>
        <name>K(+)</name>
        <dbReference type="ChEBI" id="CHEBI:29103"/>
    </ligand>
</feature>
<feature type="binding site" evidence="11">
    <location>
        <position position="315"/>
    </location>
    <ligand>
        <name>K(+)</name>
        <dbReference type="ChEBI" id="CHEBI:29103"/>
    </ligand>
</feature>
<keyword evidence="7 12" id="KW-1133">Transmembrane helix</keyword>
<comment type="function">
    <text evidence="10">Low-affinity potassium transport system. Interacts with Trk system potassium uptake protein TrkA.</text>
</comment>
<proteinExistence type="inferred from homology"/>
<name>A0A1I6DYQ0_9RHOB</name>
<feature type="transmembrane region" description="Helical" evidence="12">
    <location>
        <begin position="455"/>
        <end position="477"/>
    </location>
</feature>
<keyword evidence="14" id="KW-1185">Reference proteome</keyword>
<keyword evidence="9 10" id="KW-0472">Membrane</keyword>
<feature type="transmembrane region" description="Helical" evidence="12">
    <location>
        <begin position="322"/>
        <end position="344"/>
    </location>
</feature>
<evidence type="ECO:0000256" key="6">
    <source>
        <dbReference type="ARBA" id="ARBA00022958"/>
    </source>
</evidence>
<dbReference type="GO" id="GO:0046872">
    <property type="term" value="F:metal ion binding"/>
    <property type="evidence" value="ECO:0007669"/>
    <property type="project" value="UniProtKB-KW"/>
</dbReference>
<feature type="transmembrane region" description="Helical" evidence="12">
    <location>
        <begin position="40"/>
        <end position="59"/>
    </location>
</feature>
<keyword evidence="5 12" id="KW-0812">Transmembrane</keyword>
<feature type="binding site" evidence="11">
    <location>
        <position position="113"/>
    </location>
    <ligand>
        <name>K(+)</name>
        <dbReference type="ChEBI" id="CHEBI:29103"/>
    </ligand>
</feature>
<dbReference type="RefSeq" id="WP_092080255.1">
    <property type="nucleotide sequence ID" value="NZ_FOYI01000006.1"/>
</dbReference>
<accession>A0A1I6DYQ0</accession>
<dbReference type="PANTHER" id="PTHR32024">
    <property type="entry name" value="TRK SYSTEM POTASSIUM UPTAKE PROTEIN TRKG-RELATED"/>
    <property type="match status" value="1"/>
</dbReference>
<feature type="transmembrane region" description="Helical" evidence="12">
    <location>
        <begin position="7"/>
        <end position="28"/>
    </location>
</feature>
<evidence type="ECO:0000256" key="8">
    <source>
        <dbReference type="ARBA" id="ARBA00023065"/>
    </source>
</evidence>
<keyword evidence="8 10" id="KW-0406">Ion transport</keyword>
<dbReference type="Pfam" id="PF02386">
    <property type="entry name" value="TrkH"/>
    <property type="match status" value="1"/>
</dbReference>
<keyword evidence="3 10" id="KW-1003">Cell membrane</keyword>
<keyword evidence="2 10" id="KW-0813">Transport</keyword>
<feature type="binding site" evidence="11">
    <location>
        <position position="220"/>
    </location>
    <ligand>
        <name>K(+)</name>
        <dbReference type="ChEBI" id="CHEBI:29103"/>
    </ligand>
</feature>
<dbReference type="OrthoDB" id="9810952at2"/>
<feature type="transmembrane region" description="Helical" evidence="12">
    <location>
        <begin position="393"/>
        <end position="413"/>
    </location>
</feature>
<feature type="transmembrane region" description="Helical" evidence="12">
    <location>
        <begin position="273"/>
        <end position="292"/>
    </location>
</feature>
<evidence type="ECO:0000256" key="11">
    <source>
        <dbReference type="PIRSR" id="PIRSR006247-1"/>
    </source>
</evidence>
<evidence type="ECO:0000256" key="1">
    <source>
        <dbReference type="ARBA" id="ARBA00004651"/>
    </source>
</evidence>
<dbReference type="InterPro" id="IPR003445">
    <property type="entry name" value="Cat_transpt"/>
</dbReference>
<keyword evidence="10" id="KW-0997">Cell inner membrane</keyword>
<dbReference type="InterPro" id="IPR004772">
    <property type="entry name" value="TrkH"/>
</dbReference>
<evidence type="ECO:0000256" key="5">
    <source>
        <dbReference type="ARBA" id="ARBA00022692"/>
    </source>
</evidence>
<dbReference type="GO" id="GO:0005886">
    <property type="term" value="C:plasma membrane"/>
    <property type="evidence" value="ECO:0007669"/>
    <property type="project" value="UniProtKB-SubCell"/>
</dbReference>
<evidence type="ECO:0000256" key="3">
    <source>
        <dbReference type="ARBA" id="ARBA00022475"/>
    </source>
</evidence>
<dbReference type="GO" id="GO:0015379">
    <property type="term" value="F:potassium:chloride symporter activity"/>
    <property type="evidence" value="ECO:0007669"/>
    <property type="project" value="InterPro"/>
</dbReference>
<feature type="transmembrane region" description="Helical" evidence="12">
    <location>
        <begin position="71"/>
        <end position="92"/>
    </location>
</feature>
<dbReference type="EMBL" id="FOYI01000006">
    <property type="protein sequence ID" value="SFR10546.1"/>
    <property type="molecule type" value="Genomic_DNA"/>
</dbReference>
<dbReference type="PIRSF" id="PIRSF006247">
    <property type="entry name" value="TrkH"/>
    <property type="match status" value="1"/>
</dbReference>
<dbReference type="Proteomes" id="UP000199302">
    <property type="component" value="Unassembled WGS sequence"/>
</dbReference>
<comment type="similarity">
    <text evidence="10">Belongs to the TrkH potassium transport family.</text>
</comment>